<keyword evidence="3" id="KW-1185">Reference proteome</keyword>
<accession>A0A4R7AWY5</accession>
<protein>
    <submittedName>
        <fullName evidence="2">Uncharacterized protein (DUF2249 family)</fullName>
    </submittedName>
</protein>
<name>A0A4R7AWY5_9NEIS</name>
<dbReference type="Pfam" id="PF10006">
    <property type="entry name" value="DUF2249"/>
    <property type="match status" value="1"/>
</dbReference>
<dbReference type="OrthoDB" id="8451629at2"/>
<gene>
    <name evidence="2" type="ORF">DFP86_1228</name>
</gene>
<evidence type="ECO:0000313" key="2">
    <source>
        <dbReference type="EMBL" id="TDR70616.1"/>
    </source>
</evidence>
<evidence type="ECO:0000313" key="3">
    <source>
        <dbReference type="Proteomes" id="UP000295611"/>
    </source>
</evidence>
<dbReference type="Proteomes" id="UP000295611">
    <property type="component" value="Unassembled WGS sequence"/>
</dbReference>
<comment type="caution">
    <text evidence="2">The sequence shown here is derived from an EMBL/GenBank/DDBJ whole genome shotgun (WGS) entry which is preliminary data.</text>
</comment>
<reference evidence="2 3" key="1">
    <citation type="submission" date="2019-03" db="EMBL/GenBank/DDBJ databases">
        <title>Genomic Encyclopedia of Type Strains, Phase III (KMG-III): the genomes of soil and plant-associated and newly described type strains.</title>
        <authorList>
            <person name="Whitman W."/>
        </authorList>
    </citation>
    <scope>NUCLEOTIDE SEQUENCE [LARGE SCALE GENOMIC DNA]</scope>
    <source>
        <strain evidence="2 3">CECT 8976</strain>
    </source>
</reference>
<proteinExistence type="predicted"/>
<dbReference type="InterPro" id="IPR018720">
    <property type="entry name" value="DUF2249"/>
</dbReference>
<organism evidence="2 3">
    <name type="scientific">Paludibacterium purpuratum</name>
    <dbReference type="NCBI Taxonomy" id="1144873"/>
    <lineage>
        <taxon>Bacteria</taxon>
        <taxon>Pseudomonadati</taxon>
        <taxon>Pseudomonadota</taxon>
        <taxon>Betaproteobacteria</taxon>
        <taxon>Neisseriales</taxon>
        <taxon>Chromobacteriaceae</taxon>
        <taxon>Paludibacterium</taxon>
    </lineage>
</organism>
<sequence>MTQAAVTLDVRLIEPRFRHALIFGIFQHLPVGEALLLTNDHDPKPLHYQFQAEAPETFSWTYLETGPERWQVRIGKEGEIESLQAQGRCCG</sequence>
<dbReference type="RefSeq" id="WP_133684173.1">
    <property type="nucleotide sequence ID" value="NZ_SNZP01000022.1"/>
</dbReference>
<dbReference type="AlphaFoldDB" id="A0A4R7AWY5"/>
<evidence type="ECO:0000259" key="1">
    <source>
        <dbReference type="Pfam" id="PF10006"/>
    </source>
</evidence>
<dbReference type="EMBL" id="SNZP01000022">
    <property type="protein sequence ID" value="TDR70616.1"/>
    <property type="molecule type" value="Genomic_DNA"/>
</dbReference>
<feature type="domain" description="DUF2249" evidence="1">
    <location>
        <begin position="7"/>
        <end position="76"/>
    </location>
</feature>